<dbReference type="PRINTS" id="PR00081">
    <property type="entry name" value="GDHRDH"/>
</dbReference>
<dbReference type="PANTHER" id="PTHR43976">
    <property type="entry name" value="SHORT CHAIN DEHYDROGENASE"/>
    <property type="match status" value="1"/>
</dbReference>
<dbReference type="AlphaFoldDB" id="A0A319EE61"/>
<name>A0A319EE61_ASPSB</name>
<dbReference type="InterPro" id="IPR002347">
    <property type="entry name" value="SDR_fam"/>
</dbReference>
<dbReference type="VEuPathDB" id="FungiDB:BO78DRAFT_277427"/>
<reference evidence="3 4" key="1">
    <citation type="submission" date="2018-02" db="EMBL/GenBank/DDBJ databases">
        <title>The genomes of Aspergillus section Nigri reveals drivers in fungal speciation.</title>
        <authorList>
            <consortium name="DOE Joint Genome Institute"/>
            <person name="Vesth T.C."/>
            <person name="Nybo J."/>
            <person name="Theobald S."/>
            <person name="Brandl J."/>
            <person name="Frisvad J.C."/>
            <person name="Nielsen K.F."/>
            <person name="Lyhne E.K."/>
            <person name="Kogle M.E."/>
            <person name="Kuo A."/>
            <person name="Riley R."/>
            <person name="Clum A."/>
            <person name="Nolan M."/>
            <person name="Lipzen A."/>
            <person name="Salamov A."/>
            <person name="Henrissat B."/>
            <person name="Wiebenga A."/>
            <person name="De vries R.P."/>
            <person name="Grigoriev I.V."/>
            <person name="Mortensen U.H."/>
            <person name="Andersen M.R."/>
            <person name="Baker S.E."/>
        </authorList>
    </citation>
    <scope>NUCLEOTIDE SEQUENCE [LARGE SCALE GENOMIC DNA]</scope>
    <source>
        <strain evidence="3 4">CBS 121057</strain>
    </source>
</reference>
<keyword evidence="4" id="KW-1185">Reference proteome</keyword>
<dbReference type="OrthoDB" id="1274115at2759"/>
<evidence type="ECO:0000256" key="2">
    <source>
        <dbReference type="ARBA" id="ARBA00023002"/>
    </source>
</evidence>
<dbReference type="SUPFAM" id="SSF51735">
    <property type="entry name" value="NAD(P)-binding Rossmann-fold domains"/>
    <property type="match status" value="1"/>
</dbReference>
<dbReference type="STRING" id="1448318.A0A319EE61"/>
<proteinExistence type="inferred from homology"/>
<evidence type="ECO:0000256" key="1">
    <source>
        <dbReference type="ARBA" id="ARBA00006484"/>
    </source>
</evidence>
<dbReference type="PANTHER" id="PTHR43976:SF16">
    <property type="entry name" value="SHORT-CHAIN DEHYDROGENASE_REDUCTASE FAMILY PROTEIN"/>
    <property type="match status" value="1"/>
</dbReference>
<dbReference type="EMBL" id="KZ826339">
    <property type="protein sequence ID" value="PYI07820.1"/>
    <property type="molecule type" value="Genomic_DNA"/>
</dbReference>
<dbReference type="Pfam" id="PF00106">
    <property type="entry name" value="adh_short"/>
    <property type="match status" value="1"/>
</dbReference>
<dbReference type="Proteomes" id="UP000248423">
    <property type="component" value="Unassembled WGS sequence"/>
</dbReference>
<dbReference type="InterPro" id="IPR036291">
    <property type="entry name" value="NAD(P)-bd_dom_sf"/>
</dbReference>
<dbReference type="GO" id="GO:0016491">
    <property type="term" value="F:oxidoreductase activity"/>
    <property type="evidence" value="ECO:0007669"/>
    <property type="project" value="UniProtKB-KW"/>
</dbReference>
<gene>
    <name evidence="3" type="ORF">BO78DRAFT_277427</name>
</gene>
<dbReference type="InterPro" id="IPR051911">
    <property type="entry name" value="SDR_oxidoreductase"/>
</dbReference>
<dbReference type="Gene3D" id="3.40.50.720">
    <property type="entry name" value="NAD(P)-binding Rossmann-like Domain"/>
    <property type="match status" value="1"/>
</dbReference>
<evidence type="ECO:0000313" key="3">
    <source>
        <dbReference type="EMBL" id="PYI07820.1"/>
    </source>
</evidence>
<comment type="similarity">
    <text evidence="1">Belongs to the short-chain dehydrogenases/reductases (SDR) family.</text>
</comment>
<accession>A0A319EE61</accession>
<feature type="non-terminal residue" evidence="3">
    <location>
        <position position="1"/>
    </location>
</feature>
<sequence length="131" mass="14211">KVWLITGASSGLGAPLAHHVLRAGHKVVGVVRNIIKAKDTNPYFENLGGVWTQLDVTNPKTKDHIGLLSRGYGGFDVGVNSASYSILGSIEETREYGIYKQVDTNLYGPIRVLQGSFPAMRQKKTGCIVNI</sequence>
<keyword evidence="2" id="KW-0560">Oxidoreductase</keyword>
<feature type="non-terminal residue" evidence="3">
    <location>
        <position position="131"/>
    </location>
</feature>
<protein>
    <submittedName>
        <fullName evidence="3">NAD(P)-binding protein</fullName>
    </submittedName>
</protein>
<evidence type="ECO:0000313" key="4">
    <source>
        <dbReference type="Proteomes" id="UP000248423"/>
    </source>
</evidence>
<organism evidence="3 4">
    <name type="scientific">Aspergillus sclerotiicarbonarius (strain CBS 121057 / IBT 28362)</name>
    <dbReference type="NCBI Taxonomy" id="1448318"/>
    <lineage>
        <taxon>Eukaryota</taxon>
        <taxon>Fungi</taxon>
        <taxon>Dikarya</taxon>
        <taxon>Ascomycota</taxon>
        <taxon>Pezizomycotina</taxon>
        <taxon>Eurotiomycetes</taxon>
        <taxon>Eurotiomycetidae</taxon>
        <taxon>Eurotiales</taxon>
        <taxon>Aspergillaceae</taxon>
        <taxon>Aspergillus</taxon>
        <taxon>Aspergillus subgen. Circumdati</taxon>
    </lineage>
</organism>